<evidence type="ECO:0000313" key="4">
    <source>
        <dbReference type="EMBL" id="TXG91306.1"/>
    </source>
</evidence>
<evidence type="ECO:0000313" key="5">
    <source>
        <dbReference type="Proteomes" id="UP000471120"/>
    </source>
</evidence>
<feature type="chain" id="PRO_5039204406" evidence="2">
    <location>
        <begin position="28"/>
        <end position="147"/>
    </location>
</feature>
<protein>
    <submittedName>
        <fullName evidence="4">DUF732 domain-containing protein</fullName>
    </submittedName>
</protein>
<feature type="signal peptide" evidence="2">
    <location>
        <begin position="1"/>
        <end position="27"/>
    </location>
</feature>
<evidence type="ECO:0000256" key="2">
    <source>
        <dbReference type="SAM" id="SignalP"/>
    </source>
</evidence>
<feature type="region of interest" description="Disordered" evidence="1">
    <location>
        <begin position="36"/>
        <end position="67"/>
    </location>
</feature>
<organism evidence="4 5">
    <name type="scientific">Rhodococcus rhodnii</name>
    <dbReference type="NCBI Taxonomy" id="38312"/>
    <lineage>
        <taxon>Bacteria</taxon>
        <taxon>Bacillati</taxon>
        <taxon>Actinomycetota</taxon>
        <taxon>Actinomycetes</taxon>
        <taxon>Mycobacteriales</taxon>
        <taxon>Nocardiaceae</taxon>
        <taxon>Rhodococcus</taxon>
    </lineage>
</organism>
<evidence type="ECO:0000259" key="3">
    <source>
        <dbReference type="Pfam" id="PF05305"/>
    </source>
</evidence>
<comment type="caution">
    <text evidence="4">The sequence shown here is derived from an EMBL/GenBank/DDBJ whole genome shotgun (WGS) entry which is preliminary data.</text>
</comment>
<name>A0A6P2CJE3_9NOCA</name>
<feature type="domain" description="DUF732" evidence="3">
    <location>
        <begin position="74"/>
        <end position="147"/>
    </location>
</feature>
<dbReference type="Proteomes" id="UP000471120">
    <property type="component" value="Unassembled WGS sequence"/>
</dbReference>
<keyword evidence="2" id="KW-0732">Signal</keyword>
<dbReference type="InterPro" id="IPR007969">
    <property type="entry name" value="DUF732"/>
</dbReference>
<reference evidence="4 5" key="1">
    <citation type="submission" date="2018-07" db="EMBL/GenBank/DDBJ databases">
        <title>Genome sequence of Rhodococcus rhodnii ATCC 35071 from Rhodnius prolixus.</title>
        <authorList>
            <person name="Patel V."/>
            <person name="Vogel K.J."/>
        </authorList>
    </citation>
    <scope>NUCLEOTIDE SEQUENCE [LARGE SCALE GENOMIC DNA]</scope>
    <source>
        <strain evidence="4 5">ATCC 35071</strain>
    </source>
</reference>
<accession>A0A6P2CJE3</accession>
<dbReference type="EMBL" id="QRCM01000001">
    <property type="protein sequence ID" value="TXG91306.1"/>
    <property type="molecule type" value="Genomic_DNA"/>
</dbReference>
<dbReference type="Pfam" id="PF05305">
    <property type="entry name" value="DUF732"/>
    <property type="match status" value="1"/>
</dbReference>
<sequence>MRPLPLRTSSRVPTVCIAACAAAALLAGCSGRESSDAAATSHTPIASTAVQSEAAPQGGAARPAADQDPRIVRYRSLLSDAGLAVPPPATLTAIATGVCERLAAGEPPATVAAHLHEWGAWAVPGTGDPAGVAITLVDGANETYCTD</sequence>
<feature type="compositionally biased region" description="Polar residues" evidence="1">
    <location>
        <begin position="37"/>
        <end position="51"/>
    </location>
</feature>
<proteinExistence type="predicted"/>
<dbReference type="AlphaFoldDB" id="A0A6P2CJE3"/>
<dbReference type="PROSITE" id="PS51257">
    <property type="entry name" value="PROKAR_LIPOPROTEIN"/>
    <property type="match status" value="1"/>
</dbReference>
<dbReference type="RefSeq" id="WP_010836129.1">
    <property type="nucleotide sequence ID" value="NZ_QRCM01000001.1"/>
</dbReference>
<feature type="compositionally biased region" description="Low complexity" evidence="1">
    <location>
        <begin position="54"/>
        <end position="64"/>
    </location>
</feature>
<gene>
    <name evidence="4" type="ORF">DW322_15185</name>
</gene>
<evidence type="ECO:0000256" key="1">
    <source>
        <dbReference type="SAM" id="MobiDB-lite"/>
    </source>
</evidence>